<dbReference type="GO" id="GO:0008270">
    <property type="term" value="F:zinc ion binding"/>
    <property type="evidence" value="ECO:0007669"/>
    <property type="project" value="UniProtKB-KW"/>
</dbReference>
<dbReference type="AlphaFoldDB" id="V9D3S7"/>
<dbReference type="OrthoDB" id="9977870at2759"/>
<dbReference type="HOGENOM" id="CLU_1409502_0_0_1"/>
<dbReference type="EMBL" id="KB822707">
    <property type="protein sequence ID" value="ETI21554.1"/>
    <property type="molecule type" value="Genomic_DNA"/>
</dbReference>
<evidence type="ECO:0000256" key="1">
    <source>
        <dbReference type="ARBA" id="ARBA00022723"/>
    </source>
</evidence>
<evidence type="ECO:0000313" key="5">
    <source>
        <dbReference type="Proteomes" id="UP000030678"/>
    </source>
</evidence>
<protein>
    <recommendedName>
        <fullName evidence="6">RING-type domain-containing protein</fullName>
    </recommendedName>
</protein>
<evidence type="ECO:0008006" key="6">
    <source>
        <dbReference type="Google" id="ProtNLM"/>
    </source>
</evidence>
<keyword evidence="1" id="KW-0479">Metal-binding</keyword>
<sequence length="215" mass="23498">MLIHNPALADEVAALNAIYGDGVLVASFSNEHHTTLSLKLPAFAFSFLLRVLNDYPQSPPEMLGVDDLVESLKPEVQQAAVYLGACMRAVHCPETVSLFDTIEEFHTIYRSLHPESQQSDGPDHAPEEKPATRAEILKDLALRARAKTDVKSTNRPAGESPFDIVDCSACLESFFRIDTANLQCKHSFCDDCLRGKHCVSLVDLSTGPSLANTDA</sequence>
<dbReference type="Proteomes" id="UP000030678">
    <property type="component" value="Unassembled WGS sequence"/>
</dbReference>
<evidence type="ECO:0000256" key="2">
    <source>
        <dbReference type="ARBA" id="ARBA00022771"/>
    </source>
</evidence>
<dbReference type="Gene3D" id="3.30.40.10">
    <property type="entry name" value="Zinc/RING finger domain, C3HC4 (zinc finger)"/>
    <property type="match status" value="1"/>
</dbReference>
<accession>V9D3S7</accession>
<dbReference type="GeneID" id="19986394"/>
<dbReference type="InterPro" id="IPR017907">
    <property type="entry name" value="Znf_RING_CS"/>
</dbReference>
<evidence type="ECO:0000313" key="4">
    <source>
        <dbReference type="EMBL" id="ETI21554.1"/>
    </source>
</evidence>
<reference evidence="4 5" key="1">
    <citation type="submission" date="2013-03" db="EMBL/GenBank/DDBJ databases">
        <title>The Genome Sequence of Cladophialophora carrionii CBS 160.54.</title>
        <authorList>
            <consortium name="The Broad Institute Genomics Platform"/>
            <person name="Cuomo C."/>
            <person name="de Hoog S."/>
            <person name="Gorbushina A."/>
            <person name="Walker B."/>
            <person name="Young S.K."/>
            <person name="Zeng Q."/>
            <person name="Gargeya S."/>
            <person name="Fitzgerald M."/>
            <person name="Haas B."/>
            <person name="Abouelleil A."/>
            <person name="Allen A.W."/>
            <person name="Alvarado L."/>
            <person name="Arachchi H.M."/>
            <person name="Berlin A.M."/>
            <person name="Chapman S.B."/>
            <person name="Gainer-Dewar J."/>
            <person name="Goldberg J."/>
            <person name="Griggs A."/>
            <person name="Gujja S."/>
            <person name="Hansen M."/>
            <person name="Howarth C."/>
            <person name="Imamovic A."/>
            <person name="Ireland A."/>
            <person name="Larimer J."/>
            <person name="McCowan C."/>
            <person name="Murphy C."/>
            <person name="Pearson M."/>
            <person name="Poon T.W."/>
            <person name="Priest M."/>
            <person name="Roberts A."/>
            <person name="Saif S."/>
            <person name="Shea T."/>
            <person name="Sisk P."/>
            <person name="Sykes S."/>
            <person name="Wortman J."/>
            <person name="Nusbaum C."/>
            <person name="Birren B."/>
        </authorList>
    </citation>
    <scope>NUCLEOTIDE SEQUENCE [LARGE SCALE GENOMIC DNA]</scope>
    <source>
        <strain evidence="4 5">CBS 160.54</strain>
    </source>
</reference>
<dbReference type="PROSITE" id="PS00518">
    <property type="entry name" value="ZF_RING_1"/>
    <property type="match status" value="1"/>
</dbReference>
<keyword evidence="3" id="KW-0862">Zinc</keyword>
<proteinExistence type="predicted"/>
<organism evidence="4 5">
    <name type="scientific">Cladophialophora carrionii CBS 160.54</name>
    <dbReference type="NCBI Taxonomy" id="1279043"/>
    <lineage>
        <taxon>Eukaryota</taxon>
        <taxon>Fungi</taxon>
        <taxon>Dikarya</taxon>
        <taxon>Ascomycota</taxon>
        <taxon>Pezizomycotina</taxon>
        <taxon>Eurotiomycetes</taxon>
        <taxon>Chaetothyriomycetidae</taxon>
        <taxon>Chaetothyriales</taxon>
        <taxon>Herpotrichiellaceae</taxon>
        <taxon>Cladophialophora</taxon>
    </lineage>
</organism>
<dbReference type="InterPro" id="IPR013083">
    <property type="entry name" value="Znf_RING/FYVE/PHD"/>
</dbReference>
<dbReference type="VEuPathDB" id="FungiDB:G647_07901"/>
<evidence type="ECO:0000256" key="3">
    <source>
        <dbReference type="ARBA" id="ARBA00022833"/>
    </source>
</evidence>
<dbReference type="RefSeq" id="XP_008730435.1">
    <property type="nucleotide sequence ID" value="XM_008732213.1"/>
</dbReference>
<dbReference type="SUPFAM" id="SSF57850">
    <property type="entry name" value="RING/U-box"/>
    <property type="match status" value="1"/>
</dbReference>
<keyword evidence="2" id="KW-0863">Zinc-finger</keyword>
<name>V9D3S7_9EURO</name>
<gene>
    <name evidence="4" type="ORF">G647_07901</name>
</gene>